<organism evidence="1 2">
    <name type="scientific">Mucilaginibacter terrae</name>
    <dbReference type="NCBI Taxonomy" id="1955052"/>
    <lineage>
        <taxon>Bacteria</taxon>
        <taxon>Pseudomonadati</taxon>
        <taxon>Bacteroidota</taxon>
        <taxon>Sphingobacteriia</taxon>
        <taxon>Sphingobacteriales</taxon>
        <taxon>Sphingobacteriaceae</taxon>
        <taxon>Mucilaginibacter</taxon>
    </lineage>
</organism>
<gene>
    <name evidence="1" type="ORF">QE417_003836</name>
</gene>
<proteinExistence type="predicted"/>
<dbReference type="InterPro" id="IPR019861">
    <property type="entry name" value="PorP/SprF_Bacteroidetes"/>
</dbReference>
<dbReference type="Proteomes" id="UP001258315">
    <property type="component" value="Unassembled WGS sequence"/>
</dbReference>
<dbReference type="RefSeq" id="WP_311952419.1">
    <property type="nucleotide sequence ID" value="NZ_JAVLVU010000001.1"/>
</dbReference>
<dbReference type="Pfam" id="PF11751">
    <property type="entry name" value="PorP_SprF"/>
    <property type="match status" value="1"/>
</dbReference>
<reference evidence="2" key="1">
    <citation type="submission" date="2023-07" db="EMBL/GenBank/DDBJ databases">
        <title>Functional and genomic diversity of the sorghum phyllosphere microbiome.</title>
        <authorList>
            <person name="Shade A."/>
        </authorList>
    </citation>
    <scope>NUCLEOTIDE SEQUENCE [LARGE SCALE GENOMIC DNA]</scope>
    <source>
        <strain evidence="2">SORGH_AS_0422</strain>
    </source>
</reference>
<comment type="caution">
    <text evidence="1">The sequence shown here is derived from an EMBL/GenBank/DDBJ whole genome shotgun (WGS) entry which is preliminary data.</text>
</comment>
<dbReference type="EMBL" id="JAVLVU010000001">
    <property type="protein sequence ID" value="MDT3404764.1"/>
    <property type="molecule type" value="Genomic_DNA"/>
</dbReference>
<accession>A0ABU3GYA9</accession>
<evidence type="ECO:0000313" key="1">
    <source>
        <dbReference type="EMBL" id="MDT3404764.1"/>
    </source>
</evidence>
<keyword evidence="2" id="KW-1185">Reference proteome</keyword>
<dbReference type="NCBIfam" id="TIGR03519">
    <property type="entry name" value="T9SS_PorP_fam"/>
    <property type="match status" value="1"/>
</dbReference>
<evidence type="ECO:0000313" key="2">
    <source>
        <dbReference type="Proteomes" id="UP001258315"/>
    </source>
</evidence>
<protein>
    <submittedName>
        <fullName evidence="1">Type IX secretion system PorP/SprF family membrane protein</fullName>
    </submittedName>
</protein>
<sequence>MILLNKKQTGKFIAILLLVIGSMQAKAQQFFSYSQYMNNLTPLNSAYSLLDKNASLSALLRRQWVGVEGSPSTFIFNGNLPIESINGAAGLMVLNDQFFVEHLTEINGFFAKGIQLGQKQFLGVSLNLGIRRYVANYSSLDPNDPVFRNDVRENKPNVGFGVMIYSPDQYYFGVSVPELSIRDLGNASVQTADFFRNHYNFAGAYLFGKEDDDVRAKPAFLATYTKGVPFVADMSMSVYVKNTVGLGLNYRTNNEMAGIISINSDLLKLGYSYQFGSSSNNVGGRLGNATHEITLTYRFGSDLLRRSVL</sequence>
<name>A0ABU3GYA9_9SPHI</name>